<organism evidence="2 3">
    <name type="scientific">Microbacterium horticulturae</name>
    <dbReference type="NCBI Taxonomy" id="3028316"/>
    <lineage>
        <taxon>Bacteria</taxon>
        <taxon>Bacillati</taxon>
        <taxon>Actinomycetota</taxon>
        <taxon>Actinomycetes</taxon>
        <taxon>Micrococcales</taxon>
        <taxon>Microbacteriaceae</taxon>
        <taxon>Microbacterium</taxon>
    </lineage>
</organism>
<evidence type="ECO:0000313" key="3">
    <source>
        <dbReference type="Proteomes" id="UP001214553"/>
    </source>
</evidence>
<keyword evidence="2" id="KW-0808">Transferase</keyword>
<reference evidence="2 3" key="1">
    <citation type="submission" date="2023-03" db="EMBL/GenBank/DDBJ databases">
        <title>Genome sequence of Microbacterium sp. KACC 23027.</title>
        <authorList>
            <person name="Kim S."/>
            <person name="Heo J."/>
            <person name="Kwon S.-W."/>
        </authorList>
    </citation>
    <scope>NUCLEOTIDE SEQUENCE [LARGE SCALE GENOMIC DNA]</scope>
    <source>
        <strain evidence="2 3">KACC 23027</strain>
    </source>
</reference>
<dbReference type="InterPro" id="IPR029057">
    <property type="entry name" value="PRTase-like"/>
</dbReference>
<dbReference type="GO" id="GO:0016757">
    <property type="term" value="F:glycosyltransferase activity"/>
    <property type="evidence" value="ECO:0007669"/>
    <property type="project" value="UniProtKB-KW"/>
</dbReference>
<dbReference type="Gene3D" id="3.40.50.2020">
    <property type="match status" value="1"/>
</dbReference>
<feature type="domain" description="Phosphoribosyltransferase" evidence="1">
    <location>
        <begin position="12"/>
        <end position="148"/>
    </location>
</feature>
<sequence length="207" mass="21625">MALFADRAEAGRDLAAHLEQWRGSHAVVAGIARGGVVVAASVAAELALSLTAVAVRKLGVPGHEEVALGAIAEGVRVIDGRTVRHAAVDDAELAQIEERERAVLSHRQGLIPDAAPLLHGRTVLLIDDGIATGSTARAAVAGVRAAAAGIVLAIPVAPADWRPDPGSVDEYVCAHPMERLWAVGAYYDDFTQTSDEEVVRLLRGDGR</sequence>
<dbReference type="EMBL" id="CP119108">
    <property type="protein sequence ID" value="WEG10549.1"/>
    <property type="molecule type" value="Genomic_DNA"/>
</dbReference>
<name>A0ABY8C2C8_9MICO</name>
<dbReference type="Pfam" id="PF00156">
    <property type="entry name" value="Pribosyltran"/>
    <property type="match status" value="1"/>
</dbReference>
<proteinExistence type="predicted"/>
<dbReference type="Proteomes" id="UP001214553">
    <property type="component" value="Chromosome"/>
</dbReference>
<evidence type="ECO:0000313" key="2">
    <source>
        <dbReference type="EMBL" id="WEG10549.1"/>
    </source>
</evidence>
<keyword evidence="3" id="KW-1185">Reference proteome</keyword>
<gene>
    <name evidence="2" type="ORF">PU630_08430</name>
</gene>
<dbReference type="Gene3D" id="3.30.1310.20">
    <property type="entry name" value="PRTase-like"/>
    <property type="match status" value="1"/>
</dbReference>
<accession>A0ABY8C2C8</accession>
<dbReference type="SUPFAM" id="SSF53271">
    <property type="entry name" value="PRTase-like"/>
    <property type="match status" value="1"/>
</dbReference>
<dbReference type="RefSeq" id="WP_275279924.1">
    <property type="nucleotide sequence ID" value="NZ_CP119108.1"/>
</dbReference>
<protein>
    <submittedName>
        <fullName evidence="2">Phosphoribosyltransferase family protein</fullName>
    </submittedName>
</protein>
<keyword evidence="2" id="KW-0328">Glycosyltransferase</keyword>
<dbReference type="InterPro" id="IPR000836">
    <property type="entry name" value="PRTase_dom"/>
</dbReference>
<evidence type="ECO:0000259" key="1">
    <source>
        <dbReference type="Pfam" id="PF00156"/>
    </source>
</evidence>